<keyword evidence="3" id="KW-1185">Reference proteome</keyword>
<dbReference type="Proteomes" id="UP000886595">
    <property type="component" value="Unassembled WGS sequence"/>
</dbReference>
<feature type="region of interest" description="Disordered" evidence="1">
    <location>
        <begin position="15"/>
        <end position="37"/>
    </location>
</feature>
<dbReference type="AlphaFoldDB" id="A0A8X7VPM7"/>
<feature type="region of interest" description="Disordered" evidence="1">
    <location>
        <begin position="115"/>
        <end position="139"/>
    </location>
</feature>
<dbReference type="EMBL" id="JAAMPC010000004">
    <property type="protein sequence ID" value="KAG2315094.1"/>
    <property type="molecule type" value="Genomic_DNA"/>
</dbReference>
<sequence>MSGDTSNDPFAAYQKAAKSMSAKKGSASRTISGDDLMITGSRQATTVKIEPSALTHTRKTRGGGVATRASYQSAEIACTAGNLAAALSNLNLNVFPHDEHLPALSSWGAVVPREPIGQSRRAGGAEGSTFGGQDPAYSP</sequence>
<reference evidence="2 3" key="1">
    <citation type="submission" date="2020-02" db="EMBL/GenBank/DDBJ databases">
        <authorList>
            <person name="Ma Q."/>
            <person name="Huang Y."/>
            <person name="Song X."/>
            <person name="Pei D."/>
        </authorList>
    </citation>
    <scope>NUCLEOTIDE SEQUENCE [LARGE SCALE GENOMIC DNA]</scope>
    <source>
        <strain evidence="2">Sxm20200214</strain>
        <tissue evidence="2">Leaf</tissue>
    </source>
</reference>
<gene>
    <name evidence="2" type="ORF">Bca52824_018216</name>
</gene>
<evidence type="ECO:0000313" key="2">
    <source>
        <dbReference type="EMBL" id="KAG2315094.1"/>
    </source>
</evidence>
<proteinExistence type="predicted"/>
<organism evidence="2 3">
    <name type="scientific">Brassica carinata</name>
    <name type="common">Ethiopian mustard</name>
    <name type="synonym">Abyssinian cabbage</name>
    <dbReference type="NCBI Taxonomy" id="52824"/>
    <lineage>
        <taxon>Eukaryota</taxon>
        <taxon>Viridiplantae</taxon>
        <taxon>Streptophyta</taxon>
        <taxon>Embryophyta</taxon>
        <taxon>Tracheophyta</taxon>
        <taxon>Spermatophyta</taxon>
        <taxon>Magnoliopsida</taxon>
        <taxon>eudicotyledons</taxon>
        <taxon>Gunneridae</taxon>
        <taxon>Pentapetalae</taxon>
        <taxon>rosids</taxon>
        <taxon>malvids</taxon>
        <taxon>Brassicales</taxon>
        <taxon>Brassicaceae</taxon>
        <taxon>Brassiceae</taxon>
        <taxon>Brassica</taxon>
    </lineage>
</organism>
<evidence type="ECO:0000256" key="1">
    <source>
        <dbReference type="SAM" id="MobiDB-lite"/>
    </source>
</evidence>
<evidence type="ECO:0000313" key="3">
    <source>
        <dbReference type="Proteomes" id="UP000886595"/>
    </source>
</evidence>
<comment type="caution">
    <text evidence="2">The sequence shown here is derived from an EMBL/GenBank/DDBJ whole genome shotgun (WGS) entry which is preliminary data.</text>
</comment>
<protein>
    <submittedName>
        <fullName evidence="2">Uncharacterized protein</fullName>
    </submittedName>
</protein>
<accession>A0A8X7VPM7</accession>
<feature type="compositionally biased region" description="Low complexity" evidence="1">
    <location>
        <begin position="15"/>
        <end position="28"/>
    </location>
</feature>
<name>A0A8X7VPM7_BRACI</name>